<dbReference type="PROSITE" id="PS50003">
    <property type="entry name" value="PH_DOMAIN"/>
    <property type="match status" value="1"/>
</dbReference>
<organism evidence="2 3">
    <name type="scientific">Caenorhabditis bovis</name>
    <dbReference type="NCBI Taxonomy" id="2654633"/>
    <lineage>
        <taxon>Eukaryota</taxon>
        <taxon>Metazoa</taxon>
        <taxon>Ecdysozoa</taxon>
        <taxon>Nematoda</taxon>
        <taxon>Chromadorea</taxon>
        <taxon>Rhabditida</taxon>
        <taxon>Rhabditina</taxon>
        <taxon>Rhabditomorpha</taxon>
        <taxon>Rhabditoidea</taxon>
        <taxon>Rhabditidae</taxon>
        <taxon>Peloderinae</taxon>
        <taxon>Caenorhabditis</taxon>
    </lineage>
</organism>
<dbReference type="SUPFAM" id="SSF103657">
    <property type="entry name" value="BAR/IMD domain-like"/>
    <property type="match status" value="1"/>
</dbReference>
<dbReference type="GO" id="GO:0005737">
    <property type="term" value="C:cytoplasm"/>
    <property type="evidence" value="ECO:0007669"/>
    <property type="project" value="InterPro"/>
</dbReference>
<feature type="domain" description="PH" evidence="1">
    <location>
        <begin position="271"/>
        <end position="387"/>
    </location>
</feature>
<dbReference type="SUPFAM" id="SSF50729">
    <property type="entry name" value="PH domain-like"/>
    <property type="match status" value="1"/>
</dbReference>
<evidence type="ECO:0000313" key="3">
    <source>
        <dbReference type="Proteomes" id="UP000494206"/>
    </source>
</evidence>
<dbReference type="PANTHER" id="PTHR12552">
    <property type="entry name" value="OLIGOPHRENIN 1"/>
    <property type="match status" value="1"/>
</dbReference>
<dbReference type="Pfam" id="PF16746">
    <property type="entry name" value="BAR_3"/>
    <property type="match status" value="1"/>
</dbReference>
<dbReference type="Gene3D" id="2.30.29.30">
    <property type="entry name" value="Pleckstrin-homology domain (PH domain)/Phosphotyrosine-binding domain (PTB)"/>
    <property type="match status" value="1"/>
</dbReference>
<evidence type="ECO:0000313" key="2">
    <source>
        <dbReference type="EMBL" id="CAB3402760.1"/>
    </source>
</evidence>
<protein>
    <recommendedName>
        <fullName evidence="1">PH domain-containing protein</fullName>
    </recommendedName>
</protein>
<comment type="caution">
    <text evidence="2">The sequence shown here is derived from an EMBL/GenBank/DDBJ whole genome shotgun (WGS) entry which is preliminary data.</text>
</comment>
<sequence length="414" mass="48489">MVLRALEFSDCISDSPWFRQNLHDHEVALDEAYKNIKIIENQCRELITCTKKLSAAQRSFAKSLTEFRIETVGTNQTDDERFIGTTCLKEFAKMINQVEDERMKIVNQAEENYLEPLKRFRTEAIGKSLSEEKRKYEKESSKFYSSLEKHLHLSTLRKKTQEFKDADVQLATQQKSFFQASLQYVAEIQSVQERMKFEFVETLSSYVYSWLSFYHVGNVIHQDFKPFLDNVQTKVQKTKDNYNATISEAEELKRKMLESHTKSTGDRRPMPTIKQGYVYMQEKSKIPKTIGRDVLGKWTKYYCVYSKETRIFTMVSANSATKTDMKSAVAQTVTFRLKSCQKRQADTIDKRFCFDVYVEEKNDVMTMQALSEEDLNEWIDTMDTSKPSVFTSSANPSYSTYQQSEYFFFKIDIT</sequence>
<evidence type="ECO:0000259" key="1">
    <source>
        <dbReference type="PROSITE" id="PS50003"/>
    </source>
</evidence>
<proteinExistence type="predicted"/>
<dbReference type="AlphaFoldDB" id="A0A8S1EXM3"/>
<dbReference type="InterPro" id="IPR001849">
    <property type="entry name" value="PH_domain"/>
</dbReference>
<dbReference type="InterPro" id="IPR047234">
    <property type="entry name" value="GRAF_fam"/>
</dbReference>
<dbReference type="OrthoDB" id="3183924at2759"/>
<accession>A0A8S1EXM3</accession>
<gene>
    <name evidence="2" type="ORF">CBOVIS_LOCUS5334</name>
</gene>
<dbReference type="PANTHER" id="PTHR12552:SF1">
    <property type="entry name" value="RHO GTPASE-ACTIVATING PROTEIN GRAF"/>
    <property type="match status" value="1"/>
</dbReference>
<keyword evidence="3" id="KW-1185">Reference proteome</keyword>
<dbReference type="Pfam" id="PF00169">
    <property type="entry name" value="PH"/>
    <property type="match status" value="1"/>
</dbReference>
<dbReference type="InterPro" id="IPR027267">
    <property type="entry name" value="AH/BAR_dom_sf"/>
</dbReference>
<dbReference type="CDD" id="cd01249">
    <property type="entry name" value="BAR-PH_GRAF_family"/>
    <property type="match status" value="1"/>
</dbReference>
<dbReference type="Proteomes" id="UP000494206">
    <property type="component" value="Unassembled WGS sequence"/>
</dbReference>
<dbReference type="Gene3D" id="1.20.1270.60">
    <property type="entry name" value="Arfaptin homology (AH) domain/BAR domain"/>
    <property type="match status" value="1"/>
</dbReference>
<dbReference type="SMART" id="SM00233">
    <property type="entry name" value="PH"/>
    <property type="match status" value="1"/>
</dbReference>
<dbReference type="GO" id="GO:0005096">
    <property type="term" value="F:GTPase activator activity"/>
    <property type="evidence" value="ECO:0007669"/>
    <property type="project" value="InterPro"/>
</dbReference>
<name>A0A8S1EXM3_9PELO</name>
<dbReference type="InterPro" id="IPR004148">
    <property type="entry name" value="BAR_dom"/>
</dbReference>
<reference evidence="2 3" key="1">
    <citation type="submission" date="2020-04" db="EMBL/GenBank/DDBJ databases">
        <authorList>
            <person name="Laetsch R D."/>
            <person name="Stevens L."/>
            <person name="Kumar S."/>
            <person name="Blaxter L. M."/>
        </authorList>
    </citation>
    <scope>NUCLEOTIDE SEQUENCE [LARGE SCALE GENOMIC DNA]</scope>
</reference>
<dbReference type="InterPro" id="IPR011993">
    <property type="entry name" value="PH-like_dom_sf"/>
</dbReference>
<dbReference type="EMBL" id="CADEPM010000003">
    <property type="protein sequence ID" value="CAB3402760.1"/>
    <property type="molecule type" value="Genomic_DNA"/>
</dbReference>
<dbReference type="InterPro" id="IPR047225">
    <property type="entry name" value="PH_GRAF"/>
</dbReference>